<feature type="transmembrane region" description="Helical" evidence="3">
    <location>
        <begin position="1028"/>
        <end position="1047"/>
    </location>
</feature>
<reference evidence="4 5" key="1">
    <citation type="journal article" date="2019" name="Environ. Microbiol.">
        <title>At the nexus of three kingdoms: the genome of the mycorrhizal fungus Gigaspora margarita provides insights into plant, endobacterial and fungal interactions.</title>
        <authorList>
            <person name="Venice F."/>
            <person name="Ghignone S."/>
            <person name="Salvioli di Fossalunga A."/>
            <person name="Amselem J."/>
            <person name="Novero M."/>
            <person name="Xianan X."/>
            <person name="Sedzielewska Toro K."/>
            <person name="Morin E."/>
            <person name="Lipzen A."/>
            <person name="Grigoriev I.V."/>
            <person name="Henrissat B."/>
            <person name="Martin F.M."/>
            <person name="Bonfante P."/>
        </authorList>
    </citation>
    <scope>NUCLEOTIDE SEQUENCE [LARGE SCALE GENOMIC DNA]</scope>
    <source>
        <strain evidence="4 5">BEG34</strain>
    </source>
</reference>
<accession>A0A8H3XD06</accession>
<keyword evidence="3" id="KW-1133">Transmembrane helix</keyword>
<protein>
    <submittedName>
        <fullName evidence="4">Transient receptor potential cation channel subfamily a member 1-like isoform x1</fullName>
    </submittedName>
</protein>
<keyword evidence="3" id="KW-0472">Membrane</keyword>
<feature type="compositionally biased region" description="Basic and acidic residues" evidence="2">
    <location>
        <begin position="1280"/>
        <end position="1291"/>
    </location>
</feature>
<evidence type="ECO:0000313" key="5">
    <source>
        <dbReference type="Proteomes" id="UP000439903"/>
    </source>
</evidence>
<feature type="transmembrane region" description="Helical" evidence="3">
    <location>
        <begin position="954"/>
        <end position="972"/>
    </location>
</feature>
<keyword evidence="3" id="KW-0812">Transmembrane</keyword>
<feature type="transmembrane region" description="Helical" evidence="3">
    <location>
        <begin position="1067"/>
        <end position="1089"/>
    </location>
</feature>
<comment type="caution">
    <text evidence="4">The sequence shown here is derived from an EMBL/GenBank/DDBJ whole genome shotgun (WGS) entry which is preliminary data.</text>
</comment>
<evidence type="ECO:0000256" key="3">
    <source>
        <dbReference type="SAM" id="Phobius"/>
    </source>
</evidence>
<name>A0A8H3XD06_GIGMA</name>
<keyword evidence="5" id="KW-1185">Reference proteome</keyword>
<keyword evidence="4" id="KW-0675">Receptor</keyword>
<evidence type="ECO:0000256" key="2">
    <source>
        <dbReference type="SAM" id="MobiDB-lite"/>
    </source>
</evidence>
<feature type="region of interest" description="Disordered" evidence="2">
    <location>
        <begin position="1272"/>
        <end position="1291"/>
    </location>
</feature>
<organism evidence="4 5">
    <name type="scientific">Gigaspora margarita</name>
    <dbReference type="NCBI Taxonomy" id="4874"/>
    <lineage>
        <taxon>Eukaryota</taxon>
        <taxon>Fungi</taxon>
        <taxon>Fungi incertae sedis</taxon>
        <taxon>Mucoromycota</taxon>
        <taxon>Glomeromycotina</taxon>
        <taxon>Glomeromycetes</taxon>
        <taxon>Diversisporales</taxon>
        <taxon>Gigasporaceae</taxon>
        <taxon>Gigaspora</taxon>
    </lineage>
</organism>
<sequence length="1323" mass="152769">MSFRSDLPTYHVALSPDGQNVVTLNTVTLEMTICHNLKDAKKINYKGFRTVDTQNPRLCWSLAISNSINLGTHSDTLIGVSCFDRTDVLIKSTKRRSHKRYFSSRDLEEGYLNVRVSPYTWIISTWYQERIPTSIDDTGGVIRFLADNSPDTDVVMIHIQGISRTTIKSNYSDDGGKLKSDLCVKLAEHFLFPMIIATDISAAAEGSNPNLQLFQRSVEKNFFMAENYKFDLLEMYSLKTGELYRTFHIREEEVDKRLEAHGSAIFEISRNDILLAYCRGTNSISIYLMENSLEIVTKPFPNLYRINSIDFCHSDENLFIIGEEEKDEENGSTELVTVILIWQLFNESENSVIKIENTHNIIKFGKKFSTKQTEHYHRFASASGNIVAVNEETGEVCSIVDHPELNNALNPSISSISSKSKLTELDLQSNRGDVSTPLAQIYHYIYTLDGNFLDAKKESRNIIIGNAEPWVRLKQHPRISAYLNNEKTLQVILSFTTIQVWRRNDSSKYKRRLLYIWTSGRDERFDIQNFKIGNDEFFVELSLPFAKEHHTIHWPHKCSTLRDACKAIEYLNRQRGEPITPNKKQQFRDLARQTRNILKRIINKNPEVWSMADARYEIMQSLILGQCVSLIRSILFKKVEKDDKNPRGISSKLSNHLHFPRIYKWPEEKENDLQKKETDLQIAINSAGDRRKDTIIVGYLLNYYSDNAMINAGWMFTATQVLPELYDRNMDYYIHELFYKPCFGAKEIKIDTSLISRGDLFEGRIKPVHSLYIKPGLKRKPATKQHDRKAQIIQVIKSYFSYERLLEEVEELEETIKVKKTGLFMTEKHDPLGPTTTNVRIVPLPNFTVYTPGAFKDHSKVPLFRKILKLFTWPREYVVTEEANLSPFLRVIGRDSSAALFSNPAMAAVIDYKWASARDYCLRHFGLFVVFALLFSIITGSMEDGVHLKPNTNFKLYLFFQLIFFYLGYYLLFTEIVQLKHDGFVKYFTLYNCFDFVSCAAPLCLMIASNILSVTNLGDDSLSSKEAYSIFLAFITLMMWGEFFLMLRFFKQPANFIYIILNILKKIWPFFAFMLIVIFGIGHAMFILLRSPNEIGLTPSGSSYSILNASDSNPDTNNLYPNISVAQSFEVNSVTDNYFSHFWKSVESVFFWINGRWDQLDQWNFIPLDILAIVASILLVMIMQNMLIALMTNAFEEAQSSGEDAVLRHRADLIAEYEILEKPFGFTRKDRRYIYYIGKIDYQNDWMDKATTYRSTHNNTLLGDEEVDAEILEDEDSDEEVSKDGENEKCDEELISKTSLQEKVQGIEDKLEKVLELLNSGKE</sequence>
<dbReference type="OrthoDB" id="2433234at2759"/>
<feature type="transmembrane region" description="Helical" evidence="3">
    <location>
        <begin position="618"/>
        <end position="635"/>
    </location>
</feature>
<dbReference type="GO" id="GO:0005216">
    <property type="term" value="F:monoatomic ion channel activity"/>
    <property type="evidence" value="ECO:0007669"/>
    <property type="project" value="InterPro"/>
</dbReference>
<evidence type="ECO:0000313" key="4">
    <source>
        <dbReference type="EMBL" id="KAF0438419.1"/>
    </source>
</evidence>
<dbReference type="PANTHER" id="PTHR10582">
    <property type="entry name" value="TRANSIENT RECEPTOR POTENTIAL ION CHANNEL PROTEIN"/>
    <property type="match status" value="1"/>
</dbReference>
<dbReference type="GO" id="GO:0005886">
    <property type="term" value="C:plasma membrane"/>
    <property type="evidence" value="ECO:0007669"/>
    <property type="project" value="TreeGrafter"/>
</dbReference>
<dbReference type="EMBL" id="WTPW01001385">
    <property type="protein sequence ID" value="KAF0438419.1"/>
    <property type="molecule type" value="Genomic_DNA"/>
</dbReference>
<feature type="transmembrane region" description="Helical" evidence="3">
    <location>
        <begin position="1165"/>
        <end position="1183"/>
    </location>
</feature>
<keyword evidence="1" id="KW-0677">Repeat</keyword>
<proteinExistence type="predicted"/>
<dbReference type="InterPro" id="IPR024862">
    <property type="entry name" value="TRPV"/>
</dbReference>
<feature type="transmembrane region" description="Helical" evidence="3">
    <location>
        <begin position="920"/>
        <end position="942"/>
    </location>
</feature>
<dbReference type="Proteomes" id="UP000439903">
    <property type="component" value="Unassembled WGS sequence"/>
</dbReference>
<evidence type="ECO:0000256" key="1">
    <source>
        <dbReference type="ARBA" id="ARBA00022737"/>
    </source>
</evidence>
<feature type="transmembrane region" description="Helical" evidence="3">
    <location>
        <begin position="984"/>
        <end position="1008"/>
    </location>
</feature>
<dbReference type="PANTHER" id="PTHR10582:SF2">
    <property type="entry name" value="INACTIVE"/>
    <property type="match status" value="1"/>
</dbReference>
<dbReference type="GO" id="GO:0098703">
    <property type="term" value="P:calcium ion import across plasma membrane"/>
    <property type="evidence" value="ECO:0007669"/>
    <property type="project" value="TreeGrafter"/>
</dbReference>
<gene>
    <name evidence="4" type="ORF">F8M41_004247</name>
</gene>